<evidence type="ECO:0000256" key="1">
    <source>
        <dbReference type="SAM" id="SignalP"/>
    </source>
</evidence>
<dbReference type="Pfam" id="PF11276">
    <property type="entry name" value="DUF3078"/>
    <property type="match status" value="1"/>
</dbReference>
<protein>
    <recommendedName>
        <fullName evidence="4">DUF3078 domain-containing protein</fullName>
    </recommendedName>
</protein>
<reference evidence="2 3" key="1">
    <citation type="submission" date="2017-05" db="EMBL/GenBank/DDBJ databases">
        <authorList>
            <person name="Varghese N."/>
            <person name="Submissions S."/>
        </authorList>
    </citation>
    <scope>NUCLEOTIDE SEQUENCE [LARGE SCALE GENOMIC DNA]</scope>
    <source>
        <strain evidence="2 3">DSM 21342</strain>
    </source>
</reference>
<feature type="chain" id="PRO_5021833969" description="DUF3078 domain-containing protein" evidence="1">
    <location>
        <begin position="19"/>
        <end position="306"/>
    </location>
</feature>
<sequence>MKKLLICLLLLCAQLAKAQIKKKVLVDTSKVKTDSSKIWNIHGINSLLISESSFSNWVAGGNNALAGNVLFNYDFNYAKEKWSWDNKVILAYGISKQADNDWRKTDDRIILNSLLGYKAAKYWLYTFFLNFQTQFAPGYDYPDVGDRILISKPFAPAYLSFGPGFAYKRSDNFRINFSPLASRFTFVSDDFLSDLGSFGVDPGQNLRYELGAYLDLYYRAELLKNMEFENILKLYSNYLEKPQNVDFDYTFNLFMKVNKFVSANFGLQLIYDDDSRLPFDDGAGGTVYRPKLQFRQVFGAGLSYRF</sequence>
<feature type="signal peptide" evidence="1">
    <location>
        <begin position="1"/>
        <end position="18"/>
    </location>
</feature>
<dbReference type="OrthoDB" id="1495718at2"/>
<evidence type="ECO:0000313" key="3">
    <source>
        <dbReference type="Proteomes" id="UP000315971"/>
    </source>
</evidence>
<name>A0A521AQQ5_9SPHI</name>
<keyword evidence="3" id="KW-1185">Reference proteome</keyword>
<dbReference type="EMBL" id="FXSZ01000001">
    <property type="protein sequence ID" value="SMO37138.1"/>
    <property type="molecule type" value="Genomic_DNA"/>
</dbReference>
<organism evidence="2 3">
    <name type="scientific">Solitalea koreensis</name>
    <dbReference type="NCBI Taxonomy" id="543615"/>
    <lineage>
        <taxon>Bacteria</taxon>
        <taxon>Pseudomonadati</taxon>
        <taxon>Bacteroidota</taxon>
        <taxon>Sphingobacteriia</taxon>
        <taxon>Sphingobacteriales</taxon>
        <taxon>Sphingobacteriaceae</taxon>
        <taxon>Solitalea</taxon>
    </lineage>
</organism>
<dbReference type="Proteomes" id="UP000315971">
    <property type="component" value="Unassembled WGS sequence"/>
</dbReference>
<evidence type="ECO:0000313" key="2">
    <source>
        <dbReference type="EMBL" id="SMO37138.1"/>
    </source>
</evidence>
<gene>
    <name evidence="2" type="ORF">SAMN06265350_101331</name>
</gene>
<dbReference type="RefSeq" id="WP_142600898.1">
    <property type="nucleotide sequence ID" value="NZ_FXSZ01000001.1"/>
</dbReference>
<proteinExistence type="predicted"/>
<evidence type="ECO:0008006" key="4">
    <source>
        <dbReference type="Google" id="ProtNLM"/>
    </source>
</evidence>
<accession>A0A521AQQ5</accession>
<dbReference type="InterPro" id="IPR021428">
    <property type="entry name" value="DUF3078"/>
</dbReference>
<dbReference type="AlphaFoldDB" id="A0A521AQQ5"/>
<keyword evidence="1" id="KW-0732">Signal</keyword>